<accession>A0A328VW27</accession>
<evidence type="ECO:0000259" key="1">
    <source>
        <dbReference type="Pfam" id="PF09995"/>
    </source>
</evidence>
<gene>
    <name evidence="2" type="ORF">A4R35_22485</name>
</gene>
<dbReference type="InterPro" id="IPR018713">
    <property type="entry name" value="MPAB/Lcp_cat_dom"/>
</dbReference>
<feature type="domain" description="ER-bound oxygenase mpaB/mpaB'/Rubber oxygenase catalytic" evidence="1">
    <location>
        <begin position="27"/>
        <end position="260"/>
    </location>
</feature>
<dbReference type="AlphaFoldDB" id="A0A328VW27"/>
<protein>
    <recommendedName>
        <fullName evidence="1">ER-bound oxygenase mpaB/mpaB'/Rubber oxygenase catalytic domain-containing protein</fullName>
    </recommendedName>
</protein>
<reference evidence="2 3" key="1">
    <citation type="submission" date="2016-08" db="EMBL/GenBank/DDBJ databases">
        <title>Analysis of Carbohydrate Active Enzymes in Thermogemmatispora T81 Reveals Carbohydrate Degradation Ability.</title>
        <authorList>
            <person name="Tomazini A."/>
            <person name="Lal S."/>
            <person name="Stott M."/>
            <person name="Henrissat B."/>
            <person name="Polikarpov I."/>
            <person name="Sparling R."/>
            <person name="Levin D.B."/>
        </authorList>
    </citation>
    <scope>NUCLEOTIDE SEQUENCE [LARGE SCALE GENOMIC DNA]</scope>
    <source>
        <strain evidence="2 3">T81</strain>
    </source>
</reference>
<dbReference type="GO" id="GO:0016491">
    <property type="term" value="F:oxidoreductase activity"/>
    <property type="evidence" value="ECO:0007669"/>
    <property type="project" value="InterPro"/>
</dbReference>
<dbReference type="PANTHER" id="PTHR36151:SF3">
    <property type="entry name" value="ER-BOUND OXYGENASE MPAB_MPAB'_RUBBER OXYGENASE CATALYTIC DOMAIN-CONTAINING PROTEIN"/>
    <property type="match status" value="1"/>
</dbReference>
<sequence>MREARQVEPGRAEAGLYGYYGPESVTWKVTREAAILLGGARAVLLQIAHPLVAEGVYTHSSYLTDPAARTLHTFMLGQILTFGDRPEAHEAARTINRLHAGVFGHLPQDAGAYRRGTFYRARDQELLLWVHATLVDTALLLYTSLIGPLTADEQERYYQESKAQARLLGLQPRSMPATLAELQRYVEEMVQSDQLAATPQARRLAHTVLFPPLPTVFRPVLHFHFLITCGLLPERVRSLYGYPWGPRHQQAFDLVMQGLRSTLPHLPLRLRTLPVTQHIIERRLSSARLRAYARSIREARASASA</sequence>
<organism evidence="2 3">
    <name type="scientific">Thermogemmatispora tikiterensis</name>
    <dbReference type="NCBI Taxonomy" id="1825093"/>
    <lineage>
        <taxon>Bacteria</taxon>
        <taxon>Bacillati</taxon>
        <taxon>Chloroflexota</taxon>
        <taxon>Ktedonobacteria</taxon>
        <taxon>Thermogemmatisporales</taxon>
        <taxon>Thermogemmatisporaceae</taxon>
        <taxon>Thermogemmatispora</taxon>
    </lineage>
</organism>
<dbReference type="PANTHER" id="PTHR36151">
    <property type="entry name" value="BLR2777 PROTEIN"/>
    <property type="match status" value="1"/>
</dbReference>
<evidence type="ECO:0000313" key="2">
    <source>
        <dbReference type="EMBL" id="RAQ98325.1"/>
    </source>
</evidence>
<name>A0A328VW27_9CHLR</name>
<dbReference type="OrthoDB" id="108890at2"/>
<dbReference type="EMBL" id="MCIF01000002">
    <property type="protein sequence ID" value="RAQ98325.1"/>
    <property type="molecule type" value="Genomic_DNA"/>
</dbReference>
<keyword evidence="3" id="KW-1185">Reference proteome</keyword>
<dbReference type="Proteomes" id="UP000248706">
    <property type="component" value="Unassembled WGS sequence"/>
</dbReference>
<evidence type="ECO:0000313" key="3">
    <source>
        <dbReference type="Proteomes" id="UP000248706"/>
    </source>
</evidence>
<comment type="caution">
    <text evidence="2">The sequence shown here is derived from an EMBL/GenBank/DDBJ whole genome shotgun (WGS) entry which is preliminary data.</text>
</comment>
<dbReference type="Pfam" id="PF09995">
    <property type="entry name" value="MPAB_Lcp_cat"/>
    <property type="match status" value="1"/>
</dbReference>
<dbReference type="RefSeq" id="WP_112433517.1">
    <property type="nucleotide sequence ID" value="NZ_MCIF01000002.1"/>
</dbReference>
<proteinExistence type="predicted"/>